<proteinExistence type="predicted"/>
<protein>
    <submittedName>
        <fullName evidence="1">COesterase domain containing protein</fullName>
    </submittedName>
</protein>
<dbReference type="Gene3D" id="3.40.50.1820">
    <property type="entry name" value="alpha/beta hydrolase"/>
    <property type="match status" value="1"/>
</dbReference>
<organism evidence="1 2">
    <name type="scientific">Asbolus verrucosus</name>
    <name type="common">Desert ironclad beetle</name>
    <dbReference type="NCBI Taxonomy" id="1661398"/>
    <lineage>
        <taxon>Eukaryota</taxon>
        <taxon>Metazoa</taxon>
        <taxon>Ecdysozoa</taxon>
        <taxon>Arthropoda</taxon>
        <taxon>Hexapoda</taxon>
        <taxon>Insecta</taxon>
        <taxon>Pterygota</taxon>
        <taxon>Neoptera</taxon>
        <taxon>Endopterygota</taxon>
        <taxon>Coleoptera</taxon>
        <taxon>Polyphaga</taxon>
        <taxon>Cucujiformia</taxon>
        <taxon>Tenebrionidae</taxon>
        <taxon>Pimeliinae</taxon>
        <taxon>Asbolus</taxon>
    </lineage>
</organism>
<dbReference type="EMBL" id="QDEB01076125">
    <property type="protein sequence ID" value="RZC34864.1"/>
    <property type="molecule type" value="Genomic_DNA"/>
</dbReference>
<name>A0A482VQ53_ASBVE</name>
<sequence length="75" mass="8844">MMKIWTHFAKYQNPTPEPSELLENLTWPLVSVENGDLLYVDISESLIIRNHPKEATYKGWTELYDSLGYDDFDTY</sequence>
<dbReference type="AlphaFoldDB" id="A0A482VQ53"/>
<dbReference type="Proteomes" id="UP000292052">
    <property type="component" value="Unassembled WGS sequence"/>
</dbReference>
<evidence type="ECO:0000313" key="2">
    <source>
        <dbReference type="Proteomes" id="UP000292052"/>
    </source>
</evidence>
<keyword evidence="2" id="KW-1185">Reference proteome</keyword>
<reference evidence="1 2" key="1">
    <citation type="submission" date="2017-03" db="EMBL/GenBank/DDBJ databases">
        <title>Genome of the blue death feigning beetle - Asbolus verrucosus.</title>
        <authorList>
            <person name="Rider S.D."/>
        </authorList>
    </citation>
    <scope>NUCLEOTIDE SEQUENCE [LARGE SCALE GENOMIC DNA]</scope>
    <source>
        <strain evidence="1">Butters</strain>
        <tissue evidence="1">Head and leg muscle</tissue>
    </source>
</reference>
<accession>A0A482VQ53</accession>
<dbReference type="InterPro" id="IPR029058">
    <property type="entry name" value="AB_hydrolase_fold"/>
</dbReference>
<gene>
    <name evidence="1" type="ORF">BDFB_014638</name>
</gene>
<comment type="caution">
    <text evidence="1">The sequence shown here is derived from an EMBL/GenBank/DDBJ whole genome shotgun (WGS) entry which is preliminary data.</text>
</comment>
<evidence type="ECO:0000313" key="1">
    <source>
        <dbReference type="EMBL" id="RZC34864.1"/>
    </source>
</evidence>
<dbReference type="SUPFAM" id="SSF53474">
    <property type="entry name" value="alpha/beta-Hydrolases"/>
    <property type="match status" value="1"/>
</dbReference>
<dbReference type="OrthoDB" id="6752441at2759"/>